<proteinExistence type="predicted"/>
<dbReference type="Proteomes" id="UP000474024">
    <property type="component" value="Unassembled WGS sequence"/>
</dbReference>
<dbReference type="AlphaFoldDB" id="A0A6L5YUT1"/>
<accession>A0A6L5YUT1</accession>
<sequence>MENKKLFLSVSESDLKRIDDLRTELGMNRSEYIRYLLSGQKKVIPYSMKQRHLVEVLSQVDLHLKAICLKEGIEPKDVLYIQESLKDIKKEITDGQTCGQSDHKWKGGEDRAKK</sequence>
<dbReference type="RefSeq" id="WP_154430445.1">
    <property type="nucleotide sequence ID" value="NZ_VUNI01000019.1"/>
</dbReference>
<evidence type="ECO:0000313" key="3">
    <source>
        <dbReference type="Proteomes" id="UP000474024"/>
    </source>
</evidence>
<protein>
    <submittedName>
        <fullName evidence="2">Uncharacterized protein</fullName>
    </submittedName>
</protein>
<feature type="region of interest" description="Disordered" evidence="1">
    <location>
        <begin position="95"/>
        <end position="114"/>
    </location>
</feature>
<gene>
    <name evidence="2" type="ORF">FYJ75_10710</name>
</gene>
<evidence type="ECO:0000313" key="2">
    <source>
        <dbReference type="EMBL" id="MST75481.1"/>
    </source>
</evidence>
<dbReference type="EMBL" id="VUNI01000019">
    <property type="protein sequence ID" value="MST75481.1"/>
    <property type="molecule type" value="Genomic_DNA"/>
</dbReference>
<organism evidence="2 3">
    <name type="scientific">Roseburia porci</name>
    <dbReference type="NCBI Taxonomy" id="2605790"/>
    <lineage>
        <taxon>Bacteria</taxon>
        <taxon>Bacillati</taxon>
        <taxon>Bacillota</taxon>
        <taxon>Clostridia</taxon>
        <taxon>Lachnospirales</taxon>
        <taxon>Lachnospiraceae</taxon>
        <taxon>Roseburia</taxon>
    </lineage>
</organism>
<comment type="caution">
    <text evidence="2">The sequence shown here is derived from an EMBL/GenBank/DDBJ whole genome shotgun (WGS) entry which is preliminary data.</text>
</comment>
<evidence type="ECO:0000256" key="1">
    <source>
        <dbReference type="SAM" id="MobiDB-lite"/>
    </source>
</evidence>
<reference evidence="2 3" key="1">
    <citation type="submission" date="2019-08" db="EMBL/GenBank/DDBJ databases">
        <title>In-depth cultivation of the pig gut microbiome towards novel bacterial diversity and tailored functional studies.</title>
        <authorList>
            <person name="Wylensek D."/>
            <person name="Hitch T.C.A."/>
            <person name="Clavel T."/>
        </authorList>
    </citation>
    <scope>NUCLEOTIDE SEQUENCE [LARGE SCALE GENOMIC DNA]</scope>
    <source>
        <strain evidence="2 3">MUC/MUC-530-WT-4D</strain>
    </source>
</reference>
<name>A0A6L5YUT1_9FIRM</name>
<feature type="compositionally biased region" description="Basic and acidic residues" evidence="1">
    <location>
        <begin position="101"/>
        <end position="114"/>
    </location>
</feature>
<keyword evidence="3" id="KW-1185">Reference proteome</keyword>